<evidence type="ECO:0000256" key="2">
    <source>
        <dbReference type="ARBA" id="ARBA00006131"/>
    </source>
</evidence>
<evidence type="ECO:0000313" key="9">
    <source>
        <dbReference type="EMBL" id="XCH55608.1"/>
    </source>
</evidence>
<proteinExistence type="inferred from homology"/>
<comment type="similarity">
    <text evidence="2 7">Belongs to the anelloviridae capsid protein family.</text>
</comment>
<evidence type="ECO:0000256" key="4">
    <source>
        <dbReference type="ARBA" id="ARBA00022431"/>
    </source>
</evidence>
<dbReference type="EMBL" id="PP816362">
    <property type="protein sequence ID" value="XCH55608.1"/>
    <property type="molecule type" value="Genomic_DNA"/>
</dbReference>
<accession>A0AAU8H3W1</accession>
<comment type="subcellular location">
    <subcellularLocation>
        <location evidence="1 7">Virion</location>
    </subcellularLocation>
</comment>
<comment type="function">
    <text evidence="7">Self-assembles to form an icosahedral capsid.</text>
</comment>
<evidence type="ECO:0000256" key="5">
    <source>
        <dbReference type="ARBA" id="ARBA00022561"/>
    </source>
</evidence>
<name>A0AAU8H3W1_9VIRU</name>
<evidence type="ECO:0000256" key="8">
    <source>
        <dbReference type="SAM" id="MobiDB-lite"/>
    </source>
</evidence>
<evidence type="ECO:0000256" key="3">
    <source>
        <dbReference type="ARBA" id="ARBA00018091"/>
    </source>
</evidence>
<feature type="region of interest" description="Disordered" evidence="8">
    <location>
        <begin position="582"/>
        <end position="614"/>
    </location>
</feature>
<dbReference type="InterPro" id="IPR004219">
    <property type="entry name" value="TTvirus_Unk"/>
</dbReference>
<keyword evidence="4 7" id="KW-1140">T=1 icosahedral capsid protein</keyword>
<dbReference type="GO" id="GO:0039615">
    <property type="term" value="C:T=1 icosahedral viral capsid"/>
    <property type="evidence" value="ECO:0007669"/>
    <property type="project" value="UniProtKB-UniRule"/>
</dbReference>
<sequence length="746" mass="89043">MAWWRYRRRPWRRWRRRRWGLRTRRPRRTFRRRRTRRYVSRGRRRRYRRRRRRGRRRRGRRRRHRKTLIVRQWQPDVIKRCFITGWLPLIICGNGHTQFNFITHMDDIPPKNASYGGNFTNVTFNLACFYEEFMHHRNRWSASNHDLELVRYLRTSLKLYRHESVDYIVSFTTTGPFETNEMSYMLTHPLAMLLSKKHVVVPSLKTKPHGRKYKKITIKPPKLMLNKWYFAADFCHIGLFQLWATGLELRNPWLRSGTNSPVIGFYVLKNQVYQNRYSNLNTTEQHQARLQAYNELTKESSGDKWYNWQYTYNKVMKPIYYAAANETNSKFKGQTYNWKNYKSNFSAVQTKWQKTCKEAYELVADEYRQIYTTTVTYPPPWEPTTSNTGRQYLEHDCGIYSPYFLTPQVYTPEWHTAWSYIRYNPLTDKGIGNRVCVQYCSEASSDYNPVKSKCMLQDMPLWMMLYGYADYVVKSTGIQSAWTDMRVAIRSPYTDPKLVGSSENTMYIPIGIEFMNGDMPDKRPYIPLTWWFKWYPMITHQKTALEAIVSCSPFMPRDQEQASWDITVGYKATFLWGGSPLPPQPIDDPCQKGKHDLPDPDRNPPRIQISDPQHLGPATLFHSWDLRRGYINTKSIKRVSEHLDANEYFSTGIVSKKPRFDTPHHGQLSNQEEDALSILRQLQKEQEESSTSEEEQALQKQEDQKEKLLQQLRVQRQHQRVLREGIKHLMGDVLRLRQGVHWNPIL</sequence>
<keyword evidence="6 7" id="KW-0946">Virion</keyword>
<feature type="region of interest" description="Disordered" evidence="8">
    <location>
        <begin position="39"/>
        <end position="63"/>
    </location>
</feature>
<evidence type="ECO:0000256" key="1">
    <source>
        <dbReference type="ARBA" id="ARBA00004328"/>
    </source>
</evidence>
<evidence type="ECO:0000256" key="6">
    <source>
        <dbReference type="ARBA" id="ARBA00022844"/>
    </source>
</evidence>
<protein>
    <recommendedName>
        <fullName evidence="3 7">Capsid protein</fullName>
    </recommendedName>
</protein>
<evidence type="ECO:0000256" key="7">
    <source>
        <dbReference type="RuleBase" id="RU361230"/>
    </source>
</evidence>
<feature type="compositionally biased region" description="Basic and acidic residues" evidence="8">
    <location>
        <begin position="589"/>
        <end position="604"/>
    </location>
</feature>
<organism evidence="9">
    <name type="scientific">Alphatorquevirus homin29</name>
    <dbReference type="NCBI Taxonomy" id="3048427"/>
    <lineage>
        <taxon>Viruses</taxon>
        <taxon>Monodnaviria</taxon>
        <taxon>Shotokuvirae</taxon>
        <taxon>Commensaviricota</taxon>
        <taxon>Cardeaviricetes</taxon>
        <taxon>Sanitavirales</taxon>
        <taxon>Anelloviridae</taxon>
        <taxon>Alphatorquevirus</taxon>
    </lineage>
</organism>
<feature type="region of interest" description="Disordered" evidence="8">
    <location>
        <begin position="682"/>
        <end position="702"/>
    </location>
</feature>
<dbReference type="Pfam" id="PF02956">
    <property type="entry name" value="TT_ORF1"/>
    <property type="match status" value="1"/>
</dbReference>
<keyword evidence="5 7" id="KW-0167">Capsid protein</keyword>
<reference evidence="9" key="1">
    <citation type="submission" date="2024-05" db="EMBL/GenBank/DDBJ databases">
        <authorList>
            <person name="Laubscher F."/>
            <person name="Chudzinski V."/>
            <person name="Cordey S."/>
            <person name="Hosszu-Fellous K."/>
            <person name="Kaiser L."/>
        </authorList>
    </citation>
    <scope>NUCLEOTIDE SEQUENCE</scope>
    <source>
        <strain evidence="9">GE-0836-24-001</strain>
    </source>
</reference>